<dbReference type="InterPro" id="IPR044647">
    <property type="entry name" value="RTNLB17/18/21"/>
</dbReference>
<evidence type="ECO:0000256" key="1">
    <source>
        <dbReference type="SAM" id="Phobius"/>
    </source>
</evidence>
<accession>A0A1R3J7V8</accession>
<dbReference type="Proteomes" id="UP000187203">
    <property type="component" value="Unassembled WGS sequence"/>
</dbReference>
<dbReference type="AlphaFoldDB" id="A0A1R3J7V8"/>
<name>A0A1R3J7V8_9ROSI</name>
<reference evidence="3" key="1">
    <citation type="submission" date="2013-09" db="EMBL/GenBank/DDBJ databases">
        <title>Corchorus olitorius genome sequencing.</title>
        <authorList>
            <person name="Alam M."/>
            <person name="Haque M.S."/>
            <person name="Islam M.S."/>
            <person name="Emdad E.M."/>
            <person name="Islam M.M."/>
            <person name="Ahmed B."/>
            <person name="Halim A."/>
            <person name="Hossen Q.M.M."/>
            <person name="Hossain M.Z."/>
            <person name="Ahmed R."/>
            <person name="Khan M.M."/>
            <person name="Islam R."/>
            <person name="Rashid M.M."/>
            <person name="Khan S.A."/>
            <person name="Rahman M.S."/>
            <person name="Alam M."/>
            <person name="Yahiya A.S."/>
            <person name="Khan M.S."/>
            <person name="Azam M.S."/>
            <person name="Haque T."/>
            <person name="Lashkar M.Z.H."/>
            <person name="Akhand A.I."/>
            <person name="Morshed G."/>
            <person name="Roy S."/>
            <person name="Uddin K.S."/>
            <person name="Rabeya T."/>
            <person name="Hossain A.S."/>
            <person name="Chowdhury A."/>
            <person name="Snigdha A.R."/>
            <person name="Mortoza M.S."/>
            <person name="Matin S.A."/>
            <person name="Hoque S.M.E."/>
            <person name="Islam M.K."/>
            <person name="Roy D.K."/>
            <person name="Haider R."/>
            <person name="Moosa M.M."/>
            <person name="Elias S.M."/>
            <person name="Hasan A.M."/>
            <person name="Jahan S."/>
            <person name="Shafiuddin M."/>
            <person name="Mahmood N."/>
            <person name="Shommy N.S."/>
        </authorList>
    </citation>
    <scope>NUCLEOTIDE SEQUENCE [LARGE SCALE GENOMIC DNA]</scope>
    <source>
        <strain evidence="3">cv. O-4</strain>
    </source>
</reference>
<keyword evidence="1" id="KW-1133">Transmembrane helix</keyword>
<comment type="caution">
    <text evidence="2">The sequence shown here is derived from an EMBL/GenBank/DDBJ whole genome shotgun (WGS) entry which is preliminary data.</text>
</comment>
<evidence type="ECO:0000313" key="2">
    <source>
        <dbReference type="EMBL" id="OMO90911.1"/>
    </source>
</evidence>
<gene>
    <name evidence="2" type="ORF">COLO4_18793</name>
</gene>
<evidence type="ECO:0000313" key="3">
    <source>
        <dbReference type="Proteomes" id="UP000187203"/>
    </source>
</evidence>
<dbReference type="PANTHER" id="PTHR46626">
    <property type="entry name" value="RETICULON-LIKE PROTEIN B17"/>
    <property type="match status" value="1"/>
</dbReference>
<keyword evidence="3" id="KW-1185">Reference proteome</keyword>
<protein>
    <recommendedName>
        <fullName evidence="4">Reticulon-like protein</fullName>
    </recommendedName>
</protein>
<dbReference type="OrthoDB" id="567788at2759"/>
<organism evidence="2 3">
    <name type="scientific">Corchorus olitorius</name>
    <dbReference type="NCBI Taxonomy" id="93759"/>
    <lineage>
        <taxon>Eukaryota</taxon>
        <taxon>Viridiplantae</taxon>
        <taxon>Streptophyta</taxon>
        <taxon>Embryophyta</taxon>
        <taxon>Tracheophyta</taxon>
        <taxon>Spermatophyta</taxon>
        <taxon>Magnoliopsida</taxon>
        <taxon>eudicotyledons</taxon>
        <taxon>Gunneridae</taxon>
        <taxon>Pentapetalae</taxon>
        <taxon>rosids</taxon>
        <taxon>malvids</taxon>
        <taxon>Malvales</taxon>
        <taxon>Malvaceae</taxon>
        <taxon>Grewioideae</taxon>
        <taxon>Apeibeae</taxon>
        <taxon>Corchorus</taxon>
    </lineage>
</organism>
<proteinExistence type="predicted"/>
<dbReference type="STRING" id="93759.A0A1R3J7V8"/>
<keyword evidence="1" id="KW-0812">Transmembrane</keyword>
<sequence length="113" mass="12434">MAKLGKFWIRRFRDAWDSCTHKKAVAVGIFTLVWNLSSIVARIWAAFMLFVALRYYQQKLVTDDWVEEEVGAGAGPTIGETCQVGSGSGSMARQRHGLGASRVEAANKVKKGS</sequence>
<keyword evidence="1" id="KW-0472">Membrane</keyword>
<dbReference type="EMBL" id="AWUE01016503">
    <property type="protein sequence ID" value="OMO90911.1"/>
    <property type="molecule type" value="Genomic_DNA"/>
</dbReference>
<dbReference type="PANTHER" id="PTHR46626:SF1">
    <property type="entry name" value="RETICULON-LIKE PROTEIN B21"/>
    <property type="match status" value="1"/>
</dbReference>
<evidence type="ECO:0008006" key="4">
    <source>
        <dbReference type="Google" id="ProtNLM"/>
    </source>
</evidence>
<feature type="transmembrane region" description="Helical" evidence="1">
    <location>
        <begin position="32"/>
        <end position="53"/>
    </location>
</feature>